<dbReference type="EMBL" id="JXTB01000005">
    <property type="protein sequence ID" value="PON79278.1"/>
    <property type="molecule type" value="Genomic_DNA"/>
</dbReference>
<dbReference type="GO" id="GO:0005509">
    <property type="term" value="F:calcium ion binding"/>
    <property type="evidence" value="ECO:0007669"/>
    <property type="project" value="InterPro"/>
</dbReference>
<dbReference type="Proteomes" id="UP000237105">
    <property type="component" value="Unassembled WGS sequence"/>
</dbReference>
<dbReference type="PROSITE" id="PS00018">
    <property type="entry name" value="EF_HAND_1"/>
    <property type="match status" value="1"/>
</dbReference>
<dbReference type="PROSITE" id="PS50222">
    <property type="entry name" value="EF_HAND_2"/>
    <property type="match status" value="1"/>
</dbReference>
<keyword evidence="1" id="KW-0106">Calcium</keyword>
<comment type="caution">
    <text evidence="4">The sequence shown here is derived from an EMBL/GenBank/DDBJ whole genome shotgun (WGS) entry which is preliminary data.</text>
</comment>
<dbReference type="Gene3D" id="1.10.238.10">
    <property type="entry name" value="EF-hand"/>
    <property type="match status" value="1"/>
</dbReference>
<gene>
    <name evidence="4" type="ORF">PanWU01x14_013940</name>
</gene>
<name>A0A2P5E177_PARAD</name>
<sequence length="62" mass="6880">MVTLGERLDTALLLGYLIGFSAVVAITEVHGIFKVFDKDPTGFLSTTELRHIGKKLPIEYDE</sequence>
<evidence type="ECO:0000313" key="4">
    <source>
        <dbReference type="EMBL" id="PON79278.1"/>
    </source>
</evidence>
<evidence type="ECO:0000256" key="2">
    <source>
        <dbReference type="SAM" id="Phobius"/>
    </source>
</evidence>
<evidence type="ECO:0000256" key="1">
    <source>
        <dbReference type="ARBA" id="ARBA00022837"/>
    </source>
</evidence>
<evidence type="ECO:0000259" key="3">
    <source>
        <dbReference type="PROSITE" id="PS50222"/>
    </source>
</evidence>
<feature type="domain" description="EF-hand" evidence="3">
    <location>
        <begin position="24"/>
        <end position="59"/>
    </location>
</feature>
<accession>A0A2P5E177</accession>
<dbReference type="InterPro" id="IPR018247">
    <property type="entry name" value="EF_Hand_1_Ca_BS"/>
</dbReference>
<proteinExistence type="predicted"/>
<dbReference type="InterPro" id="IPR002048">
    <property type="entry name" value="EF_hand_dom"/>
</dbReference>
<dbReference type="InterPro" id="IPR011992">
    <property type="entry name" value="EF-hand-dom_pair"/>
</dbReference>
<keyword evidence="2" id="KW-1133">Transmembrane helix</keyword>
<keyword evidence="2" id="KW-0472">Membrane</keyword>
<keyword evidence="2" id="KW-0812">Transmembrane</keyword>
<feature type="transmembrane region" description="Helical" evidence="2">
    <location>
        <begin position="12"/>
        <end position="33"/>
    </location>
</feature>
<organism evidence="4 5">
    <name type="scientific">Parasponia andersonii</name>
    <name type="common">Sponia andersonii</name>
    <dbReference type="NCBI Taxonomy" id="3476"/>
    <lineage>
        <taxon>Eukaryota</taxon>
        <taxon>Viridiplantae</taxon>
        <taxon>Streptophyta</taxon>
        <taxon>Embryophyta</taxon>
        <taxon>Tracheophyta</taxon>
        <taxon>Spermatophyta</taxon>
        <taxon>Magnoliopsida</taxon>
        <taxon>eudicotyledons</taxon>
        <taxon>Gunneridae</taxon>
        <taxon>Pentapetalae</taxon>
        <taxon>rosids</taxon>
        <taxon>fabids</taxon>
        <taxon>Rosales</taxon>
        <taxon>Cannabaceae</taxon>
        <taxon>Parasponia</taxon>
    </lineage>
</organism>
<dbReference type="SUPFAM" id="SSF47473">
    <property type="entry name" value="EF-hand"/>
    <property type="match status" value="1"/>
</dbReference>
<dbReference type="AlphaFoldDB" id="A0A2P5E177"/>
<protein>
    <submittedName>
        <fullName evidence="4">Parvalbumin</fullName>
    </submittedName>
</protein>
<keyword evidence="5" id="KW-1185">Reference proteome</keyword>
<reference evidence="5" key="1">
    <citation type="submission" date="2016-06" db="EMBL/GenBank/DDBJ databases">
        <title>Parallel loss of symbiosis genes in relatives of nitrogen-fixing non-legume Parasponia.</title>
        <authorList>
            <person name="Van Velzen R."/>
            <person name="Holmer R."/>
            <person name="Bu F."/>
            <person name="Rutten L."/>
            <person name="Van Zeijl A."/>
            <person name="Liu W."/>
            <person name="Santuari L."/>
            <person name="Cao Q."/>
            <person name="Sharma T."/>
            <person name="Shen D."/>
            <person name="Roswanjaya Y."/>
            <person name="Wardhani T."/>
            <person name="Kalhor M.S."/>
            <person name="Jansen J."/>
            <person name="Van den Hoogen J."/>
            <person name="Gungor B."/>
            <person name="Hartog M."/>
            <person name="Hontelez J."/>
            <person name="Verver J."/>
            <person name="Yang W.-C."/>
            <person name="Schijlen E."/>
            <person name="Repin R."/>
            <person name="Schilthuizen M."/>
            <person name="Schranz E."/>
            <person name="Heidstra R."/>
            <person name="Miyata K."/>
            <person name="Fedorova E."/>
            <person name="Kohlen W."/>
            <person name="Bisseling T."/>
            <person name="Smit S."/>
            <person name="Geurts R."/>
        </authorList>
    </citation>
    <scope>NUCLEOTIDE SEQUENCE [LARGE SCALE GENOMIC DNA]</scope>
    <source>
        <strain evidence="5">cv. WU1-14</strain>
    </source>
</reference>
<evidence type="ECO:0000313" key="5">
    <source>
        <dbReference type="Proteomes" id="UP000237105"/>
    </source>
</evidence>